<feature type="domain" description="ABC transmembrane type-1" evidence="14">
    <location>
        <begin position="61"/>
        <end position="348"/>
    </location>
</feature>
<evidence type="ECO:0000313" key="16">
    <source>
        <dbReference type="Proteomes" id="UP000188268"/>
    </source>
</evidence>
<feature type="transmembrane region" description="Helical" evidence="12">
    <location>
        <begin position="108"/>
        <end position="128"/>
    </location>
</feature>
<keyword evidence="3" id="KW-0813">Transport</keyword>
<dbReference type="GO" id="GO:0005743">
    <property type="term" value="C:mitochondrial inner membrane"/>
    <property type="evidence" value="ECO:0007669"/>
    <property type="project" value="TreeGrafter"/>
</dbReference>
<dbReference type="InterPro" id="IPR017871">
    <property type="entry name" value="ABC_transporter-like_CS"/>
</dbReference>
<keyword evidence="7" id="KW-0067">ATP-binding</keyword>
<dbReference type="STRING" id="210143.A0A1R3H191"/>
<dbReference type="EMBL" id="AWWV01012841">
    <property type="protein sequence ID" value="OMO64125.1"/>
    <property type="molecule type" value="Genomic_DNA"/>
</dbReference>
<dbReference type="InterPro" id="IPR039421">
    <property type="entry name" value="Type_1_exporter"/>
</dbReference>
<keyword evidence="10" id="KW-0325">Glycoprotein</keyword>
<dbReference type="Pfam" id="PF00005">
    <property type="entry name" value="ABC_tran"/>
    <property type="match status" value="2"/>
</dbReference>
<keyword evidence="6" id="KW-0547">Nucleotide-binding</keyword>
<evidence type="ECO:0000256" key="11">
    <source>
        <dbReference type="SAM" id="MobiDB-lite"/>
    </source>
</evidence>
<evidence type="ECO:0008006" key="17">
    <source>
        <dbReference type="Google" id="ProtNLM"/>
    </source>
</evidence>
<feature type="region of interest" description="Disordered" evidence="11">
    <location>
        <begin position="627"/>
        <end position="647"/>
    </location>
</feature>
<feature type="transmembrane region" description="Helical" evidence="12">
    <location>
        <begin position="837"/>
        <end position="854"/>
    </location>
</feature>
<feature type="transmembrane region" description="Helical" evidence="12">
    <location>
        <begin position="860"/>
        <end position="880"/>
    </location>
</feature>
<dbReference type="SMART" id="SM00382">
    <property type="entry name" value="AAA"/>
    <property type="match status" value="2"/>
</dbReference>
<keyword evidence="9 12" id="KW-0472">Membrane</keyword>
<dbReference type="InterPro" id="IPR027417">
    <property type="entry name" value="P-loop_NTPase"/>
</dbReference>
<dbReference type="Gene3D" id="1.20.1560.10">
    <property type="entry name" value="ABC transporter type 1, transmembrane domain"/>
    <property type="match status" value="1"/>
</dbReference>
<evidence type="ECO:0000256" key="9">
    <source>
        <dbReference type="ARBA" id="ARBA00023136"/>
    </source>
</evidence>
<dbReference type="CDD" id="cd18577">
    <property type="entry name" value="ABC_6TM_Pgp_ABCB1_D1_like"/>
    <property type="match status" value="1"/>
</dbReference>
<protein>
    <recommendedName>
        <fullName evidence="17">ABC transporter-like protein</fullName>
    </recommendedName>
</protein>
<dbReference type="InterPro" id="IPR003439">
    <property type="entry name" value="ABC_transporter-like_ATP-bd"/>
</dbReference>
<feature type="transmembrane region" description="Helical" evidence="12">
    <location>
        <begin position="755"/>
        <end position="782"/>
    </location>
</feature>
<evidence type="ECO:0000256" key="2">
    <source>
        <dbReference type="ARBA" id="ARBA00007577"/>
    </source>
</evidence>
<evidence type="ECO:0000259" key="14">
    <source>
        <dbReference type="PROSITE" id="PS50929"/>
    </source>
</evidence>
<keyword evidence="5" id="KW-0677">Repeat</keyword>
<name>A0A1R3H191_COCAP</name>
<dbReference type="SUPFAM" id="SSF52540">
    <property type="entry name" value="P-loop containing nucleoside triphosphate hydrolases"/>
    <property type="match status" value="2"/>
</dbReference>
<dbReference type="FunFam" id="1.20.1560.10:FF:000044">
    <property type="entry name" value="ABC transporter B family member 9"/>
    <property type="match status" value="1"/>
</dbReference>
<dbReference type="InterPro" id="IPR011527">
    <property type="entry name" value="ABC1_TM_dom"/>
</dbReference>
<sequence length="1281" mass="138200">MASENGVNGHTDSNDAGTSKRQEEAENVLLQENNKADEKVNTVPFYKLFAFADSTDTLLMIIGTIGAIGNGVCMPIMTILFGDLIDAFGQNQNNDKVVDLVSEVALKFVYLAVGAAVAAFLQVTCWMVTGERQAARIRNLYLKTILRQDVAFFDVDTNTGEVIGRMSGDTVLIQDAMGEKVGKFIQLVSTFFGGFIIAFIKGWLLTLVMLTSIPLLVISGGVMAILISKMASRGQAAYAKAAVVVEQTIGSIRTVASFTGEKEAINKYNKFLVTAYKSGVHEGAAAGLGLGIVFLVIFCSYALAVWYGGKLILDKGYTGGQVLNVIVAVLTGSMSLGQASPCMSAFAAGQAAAYKMFETIERKPMIDSYDTRGKVLEDIRGDIELRDVYFSYPARPDEQIFCGFSLSIASGTTAALVGQSGSGKSTVISLIERFYDPHAGEVLIDGINLKEFQLRWIRGKIGLVSQEPVLFTSSIRDNIAYGKEGATLEEIRAAAELANAAKFIDKLPQGLDTMVGEHGTQLSGGQKQRVAIARAILKDPKILLLDEATSALDAESERVVQEALDRIMGNRTTVIVAHRLSTVRNADMIAVIHRGKMVEKGSHSELLQDPEGAYSQLIRLQEVNKETEHVADPDINPESFRQSSLRRSLRRSISRGSSLGRSSRRSFSVSFGLPTGLNVTDDPEDVGELPLEEEAPPVPVRRLAYLNKPEIPVLILGTISAAMHGVILPIFGILISNIIKSFFKPPDELKKDTRFWALIFMALGLASFVLSPARTYFFAVAGCKLVQRIRSMCFEKVVHMEVGWFDEPDHSSGSIGARLSADAATIRGMVGDALGQLVSNVAAGVAGLVIAFVASWQLAFIVLALIPLIGVNGIVQVKFMKGFSADAKMMYEEASQVANDAVGSIRTVASFCAEEKVMDLYKKKCEGPMKTGIRQGLISGAGFGISFFLLFSVYATSFYAGARLVEKGDATFSDVFQVFFALTMAAVGITQSSSFAPDSSKAKSASASIFAIIDRESKIDPSNESGTTLENVKGDIELRHISFKYPLRPDIQIFRDLSLSIHAGKTVALVGESGSGKSTVISLLQRFYDPDSGHINLDGVDIQTLQLKWLRQQMGLVSQEPVLFNETIRANIAYGKGGNATEAEILAAAELANAHKFISGLQQGYDTVVGERGVQLSGGQKQRVAIARAIVKSPKILLLDEATSALDAESERVVQDALDRVMVNRTTVVVAHRLSTIKNADVIAVVKNGVIVEKGKHDTLINIKDGFYASLVSLHTSASTV</sequence>
<feature type="region of interest" description="Disordered" evidence="11">
    <location>
        <begin position="1"/>
        <end position="23"/>
    </location>
</feature>
<dbReference type="OrthoDB" id="6500128at2759"/>
<dbReference type="PROSITE" id="PS50893">
    <property type="entry name" value="ABC_TRANSPORTER_2"/>
    <property type="match status" value="2"/>
</dbReference>
<organism evidence="15 16">
    <name type="scientific">Corchorus capsularis</name>
    <name type="common">Jute</name>
    <dbReference type="NCBI Taxonomy" id="210143"/>
    <lineage>
        <taxon>Eukaryota</taxon>
        <taxon>Viridiplantae</taxon>
        <taxon>Streptophyta</taxon>
        <taxon>Embryophyta</taxon>
        <taxon>Tracheophyta</taxon>
        <taxon>Spermatophyta</taxon>
        <taxon>Magnoliopsida</taxon>
        <taxon>eudicotyledons</taxon>
        <taxon>Gunneridae</taxon>
        <taxon>Pentapetalae</taxon>
        <taxon>rosids</taxon>
        <taxon>malvids</taxon>
        <taxon>Malvales</taxon>
        <taxon>Malvaceae</taxon>
        <taxon>Grewioideae</taxon>
        <taxon>Apeibeae</taxon>
        <taxon>Corchorus</taxon>
    </lineage>
</organism>
<evidence type="ECO:0000256" key="12">
    <source>
        <dbReference type="SAM" id="Phobius"/>
    </source>
</evidence>
<dbReference type="SUPFAM" id="SSF90123">
    <property type="entry name" value="ABC transporter transmembrane region"/>
    <property type="match status" value="2"/>
</dbReference>
<dbReference type="GO" id="GO:0005524">
    <property type="term" value="F:ATP binding"/>
    <property type="evidence" value="ECO:0007669"/>
    <property type="project" value="UniProtKB-KW"/>
</dbReference>
<keyword evidence="16" id="KW-1185">Reference proteome</keyword>
<feature type="domain" description="ABC transporter" evidence="13">
    <location>
        <begin position="383"/>
        <end position="619"/>
    </location>
</feature>
<feature type="domain" description="ABC transporter" evidence="13">
    <location>
        <begin position="1036"/>
        <end position="1273"/>
    </location>
</feature>
<feature type="domain" description="ABC transmembrane type-1" evidence="14">
    <location>
        <begin position="715"/>
        <end position="1001"/>
    </location>
</feature>
<gene>
    <name evidence="15" type="ORF">CCACVL1_22033</name>
</gene>
<dbReference type="Gramene" id="OMO64125">
    <property type="protein sequence ID" value="OMO64125"/>
    <property type="gene ID" value="CCACVL1_22033"/>
</dbReference>
<dbReference type="FunFam" id="3.40.50.300:FF:000066">
    <property type="entry name" value="ABC transporter B family member 1"/>
    <property type="match status" value="2"/>
</dbReference>
<evidence type="ECO:0000256" key="1">
    <source>
        <dbReference type="ARBA" id="ARBA00004651"/>
    </source>
</evidence>
<feature type="transmembrane region" description="Helical" evidence="12">
    <location>
        <begin position="319"/>
        <end position="337"/>
    </location>
</feature>
<feature type="transmembrane region" description="Helical" evidence="12">
    <location>
        <begin position="936"/>
        <end position="955"/>
    </location>
</feature>
<comment type="subcellular location">
    <subcellularLocation>
        <location evidence="1">Cell membrane</location>
        <topology evidence="1">Multi-pass membrane protein</topology>
    </subcellularLocation>
</comment>
<feature type="transmembrane region" description="Helical" evidence="12">
    <location>
        <begin position="57"/>
        <end position="81"/>
    </location>
</feature>
<feature type="transmembrane region" description="Helical" evidence="12">
    <location>
        <begin position="711"/>
        <end position="735"/>
    </location>
</feature>
<dbReference type="PROSITE" id="PS50929">
    <property type="entry name" value="ABC_TM1F"/>
    <property type="match status" value="2"/>
</dbReference>
<evidence type="ECO:0000256" key="4">
    <source>
        <dbReference type="ARBA" id="ARBA00022692"/>
    </source>
</evidence>
<feature type="compositionally biased region" description="Polar residues" evidence="11">
    <location>
        <begin position="1"/>
        <end position="17"/>
    </location>
</feature>
<evidence type="ECO:0000256" key="10">
    <source>
        <dbReference type="ARBA" id="ARBA00023180"/>
    </source>
</evidence>
<accession>A0A1R3H191</accession>
<dbReference type="CDD" id="cd03249">
    <property type="entry name" value="ABC_MTABC3_MDL1_MDL2"/>
    <property type="match status" value="2"/>
</dbReference>
<dbReference type="Proteomes" id="UP000188268">
    <property type="component" value="Unassembled WGS sequence"/>
</dbReference>
<comment type="caution">
    <text evidence="15">The sequence shown here is derived from an EMBL/GenBank/DDBJ whole genome shotgun (WGS) entry which is preliminary data.</text>
</comment>
<evidence type="ECO:0000256" key="6">
    <source>
        <dbReference type="ARBA" id="ARBA00022741"/>
    </source>
</evidence>
<dbReference type="Gene3D" id="3.40.50.300">
    <property type="entry name" value="P-loop containing nucleotide triphosphate hydrolases"/>
    <property type="match status" value="2"/>
</dbReference>
<proteinExistence type="inferred from homology"/>
<evidence type="ECO:0000256" key="3">
    <source>
        <dbReference type="ARBA" id="ARBA00022448"/>
    </source>
</evidence>
<reference evidence="15 16" key="1">
    <citation type="submission" date="2013-09" db="EMBL/GenBank/DDBJ databases">
        <title>Corchorus capsularis genome sequencing.</title>
        <authorList>
            <person name="Alam M."/>
            <person name="Haque M.S."/>
            <person name="Islam M.S."/>
            <person name="Emdad E.M."/>
            <person name="Islam M.M."/>
            <person name="Ahmed B."/>
            <person name="Halim A."/>
            <person name="Hossen Q.M.M."/>
            <person name="Hossain M.Z."/>
            <person name="Ahmed R."/>
            <person name="Khan M.M."/>
            <person name="Islam R."/>
            <person name="Rashid M.M."/>
            <person name="Khan S.A."/>
            <person name="Rahman M.S."/>
            <person name="Alam M."/>
        </authorList>
    </citation>
    <scope>NUCLEOTIDE SEQUENCE [LARGE SCALE GENOMIC DNA]</scope>
    <source>
        <strain evidence="16">cv. CVL-1</strain>
        <tissue evidence="15">Whole seedling</tissue>
    </source>
</reference>
<feature type="transmembrane region" description="Helical" evidence="12">
    <location>
        <begin position="285"/>
        <end position="307"/>
    </location>
</feature>
<dbReference type="GO" id="GO:0005886">
    <property type="term" value="C:plasma membrane"/>
    <property type="evidence" value="ECO:0007669"/>
    <property type="project" value="UniProtKB-SubCell"/>
</dbReference>
<dbReference type="GO" id="GO:0010329">
    <property type="term" value="F:auxin efflux transmembrane transporter activity"/>
    <property type="evidence" value="ECO:0007669"/>
    <property type="project" value="UniProtKB-ARBA"/>
</dbReference>
<keyword evidence="8 12" id="KW-1133">Transmembrane helix</keyword>
<keyword evidence="4 12" id="KW-0812">Transmembrane</keyword>
<dbReference type="PANTHER" id="PTHR43394:SF16">
    <property type="entry name" value="ABC TRANSPORTER B FAMILY MEMBER 4-LIKE ISOFORM X1"/>
    <property type="match status" value="1"/>
</dbReference>
<dbReference type="FunFam" id="1.20.1560.10:FF:000009">
    <property type="entry name" value="ABC transporter B family member 1"/>
    <property type="match status" value="1"/>
</dbReference>
<evidence type="ECO:0000256" key="5">
    <source>
        <dbReference type="ARBA" id="ARBA00022737"/>
    </source>
</evidence>
<dbReference type="PROSITE" id="PS00211">
    <property type="entry name" value="ABC_TRANSPORTER_1"/>
    <property type="match status" value="2"/>
</dbReference>
<evidence type="ECO:0000313" key="15">
    <source>
        <dbReference type="EMBL" id="OMO64125.1"/>
    </source>
</evidence>
<dbReference type="InterPro" id="IPR003593">
    <property type="entry name" value="AAA+_ATPase"/>
</dbReference>
<evidence type="ECO:0000259" key="13">
    <source>
        <dbReference type="PROSITE" id="PS50893"/>
    </source>
</evidence>
<dbReference type="GO" id="GO:0010328">
    <property type="term" value="F:auxin influx transmembrane transporter activity"/>
    <property type="evidence" value="ECO:0007669"/>
    <property type="project" value="UniProtKB-ARBA"/>
</dbReference>
<dbReference type="GO" id="GO:0090374">
    <property type="term" value="P:oligopeptide export from mitochondrion"/>
    <property type="evidence" value="ECO:0007669"/>
    <property type="project" value="TreeGrafter"/>
</dbReference>
<dbReference type="GO" id="GO:0016887">
    <property type="term" value="F:ATP hydrolysis activity"/>
    <property type="evidence" value="ECO:0007669"/>
    <property type="project" value="InterPro"/>
</dbReference>
<dbReference type="InterPro" id="IPR036640">
    <property type="entry name" value="ABC1_TM_sf"/>
</dbReference>
<evidence type="ECO:0000256" key="7">
    <source>
        <dbReference type="ARBA" id="ARBA00022840"/>
    </source>
</evidence>
<dbReference type="PANTHER" id="PTHR43394">
    <property type="entry name" value="ATP-DEPENDENT PERMEASE MDL1, MITOCHONDRIAL"/>
    <property type="match status" value="1"/>
</dbReference>
<evidence type="ECO:0000256" key="8">
    <source>
        <dbReference type="ARBA" id="ARBA00022989"/>
    </source>
</evidence>
<feature type="transmembrane region" description="Helical" evidence="12">
    <location>
        <begin position="206"/>
        <end position="227"/>
    </location>
</feature>
<dbReference type="GO" id="GO:0015421">
    <property type="term" value="F:ABC-type oligopeptide transporter activity"/>
    <property type="evidence" value="ECO:0007669"/>
    <property type="project" value="TreeGrafter"/>
</dbReference>
<dbReference type="CDD" id="cd18578">
    <property type="entry name" value="ABC_6TM_Pgp_ABCB1_D2_like"/>
    <property type="match status" value="1"/>
</dbReference>
<comment type="similarity">
    <text evidence="2">Belongs to the ABC transporter superfamily. ABCB family. Multidrug resistance exporter (TC 3.A.1.201) subfamily.</text>
</comment>
<dbReference type="OMA" id="IGMAAPY"/>
<feature type="transmembrane region" description="Helical" evidence="12">
    <location>
        <begin position="184"/>
        <end position="200"/>
    </location>
</feature>
<dbReference type="Pfam" id="PF00664">
    <property type="entry name" value="ABC_membrane"/>
    <property type="match status" value="2"/>
</dbReference>